<proteinExistence type="predicted"/>
<protein>
    <submittedName>
        <fullName evidence="1">Uncharacterized protein</fullName>
    </submittedName>
</protein>
<comment type="caution">
    <text evidence="1">The sequence shown here is derived from an EMBL/GenBank/DDBJ whole genome shotgun (WGS) entry which is preliminary data.</text>
</comment>
<dbReference type="EMBL" id="LXQA010033242">
    <property type="protein sequence ID" value="MCH96782.1"/>
    <property type="molecule type" value="Genomic_DNA"/>
</dbReference>
<organism evidence="1 2">
    <name type="scientific">Trifolium medium</name>
    <dbReference type="NCBI Taxonomy" id="97028"/>
    <lineage>
        <taxon>Eukaryota</taxon>
        <taxon>Viridiplantae</taxon>
        <taxon>Streptophyta</taxon>
        <taxon>Embryophyta</taxon>
        <taxon>Tracheophyta</taxon>
        <taxon>Spermatophyta</taxon>
        <taxon>Magnoliopsida</taxon>
        <taxon>eudicotyledons</taxon>
        <taxon>Gunneridae</taxon>
        <taxon>Pentapetalae</taxon>
        <taxon>rosids</taxon>
        <taxon>fabids</taxon>
        <taxon>Fabales</taxon>
        <taxon>Fabaceae</taxon>
        <taxon>Papilionoideae</taxon>
        <taxon>50 kb inversion clade</taxon>
        <taxon>NPAAA clade</taxon>
        <taxon>Hologalegina</taxon>
        <taxon>IRL clade</taxon>
        <taxon>Trifolieae</taxon>
        <taxon>Trifolium</taxon>
    </lineage>
</organism>
<dbReference type="Proteomes" id="UP000265520">
    <property type="component" value="Unassembled WGS sequence"/>
</dbReference>
<evidence type="ECO:0000313" key="1">
    <source>
        <dbReference type="EMBL" id="MCH96782.1"/>
    </source>
</evidence>
<reference evidence="1 2" key="1">
    <citation type="journal article" date="2018" name="Front. Plant Sci.">
        <title>Red Clover (Trifolium pratense) and Zigzag Clover (T. medium) - A Picture of Genomic Similarities and Differences.</title>
        <authorList>
            <person name="Dluhosova J."/>
            <person name="Istvanek J."/>
            <person name="Nedelnik J."/>
            <person name="Repkova J."/>
        </authorList>
    </citation>
    <scope>NUCLEOTIDE SEQUENCE [LARGE SCALE GENOMIC DNA]</scope>
    <source>
        <strain evidence="2">cv. 10/8</strain>
        <tissue evidence="1">Leaf</tissue>
    </source>
</reference>
<gene>
    <name evidence="1" type="ORF">A2U01_0017771</name>
</gene>
<sequence length="45" mass="5074">MTDFAQRHHEALQHCRRIIVPKGLEKLSSFFKADNLILIHGCAAG</sequence>
<keyword evidence="2" id="KW-1185">Reference proteome</keyword>
<name>A0A392NAS3_9FABA</name>
<accession>A0A392NAS3</accession>
<dbReference type="AlphaFoldDB" id="A0A392NAS3"/>
<evidence type="ECO:0000313" key="2">
    <source>
        <dbReference type="Proteomes" id="UP000265520"/>
    </source>
</evidence>